<dbReference type="AlphaFoldDB" id="A0A6C0K0Y6"/>
<dbReference type="EMBL" id="MN740772">
    <property type="protein sequence ID" value="QHU10821.1"/>
    <property type="molecule type" value="Genomic_DNA"/>
</dbReference>
<feature type="compositionally biased region" description="Basic and acidic residues" evidence="1">
    <location>
        <begin position="200"/>
        <end position="209"/>
    </location>
</feature>
<evidence type="ECO:0000313" key="2">
    <source>
        <dbReference type="EMBL" id="QHU10821.1"/>
    </source>
</evidence>
<feature type="region of interest" description="Disordered" evidence="1">
    <location>
        <begin position="107"/>
        <end position="212"/>
    </location>
</feature>
<sequence length="226" mass="25516">MASSIDMTLLPASVPSLCIPRVFQNITKERVAYVFKSLDLGEIDHIDMVPRTSENGDKFQRVFIHFKKWSMTDEAVRARERVLGGKEIKVIYDEPWFWKISANRSTARVSDSSRPPASRPPVSRPRIVDETDEGLRAAKAAAQKPRARSDNRKPRNDRPRGAVVADIVPREFLPESPRDPPPSETPTSSEDNSGAWTKVDYGKIAELPKPRKRVVFKPQLKETGEV</sequence>
<evidence type="ECO:0000256" key="1">
    <source>
        <dbReference type="SAM" id="MobiDB-lite"/>
    </source>
</evidence>
<accession>A0A6C0K0Y6</accession>
<feature type="compositionally biased region" description="Low complexity" evidence="1">
    <location>
        <begin position="107"/>
        <end position="116"/>
    </location>
</feature>
<feature type="compositionally biased region" description="Basic and acidic residues" evidence="1">
    <location>
        <begin position="147"/>
        <end position="160"/>
    </location>
</feature>
<organism evidence="2">
    <name type="scientific">viral metagenome</name>
    <dbReference type="NCBI Taxonomy" id="1070528"/>
    <lineage>
        <taxon>unclassified sequences</taxon>
        <taxon>metagenomes</taxon>
        <taxon>organismal metagenomes</taxon>
    </lineage>
</organism>
<feature type="compositionally biased region" description="Basic and acidic residues" evidence="1">
    <location>
        <begin position="126"/>
        <end position="136"/>
    </location>
</feature>
<feature type="compositionally biased region" description="Basic and acidic residues" evidence="1">
    <location>
        <begin position="168"/>
        <end position="178"/>
    </location>
</feature>
<reference evidence="2" key="1">
    <citation type="journal article" date="2020" name="Nature">
        <title>Giant virus diversity and host interactions through global metagenomics.</title>
        <authorList>
            <person name="Schulz F."/>
            <person name="Roux S."/>
            <person name="Paez-Espino D."/>
            <person name="Jungbluth S."/>
            <person name="Walsh D.A."/>
            <person name="Denef V.J."/>
            <person name="McMahon K.D."/>
            <person name="Konstantinidis K.T."/>
            <person name="Eloe-Fadrosh E.A."/>
            <person name="Kyrpides N.C."/>
            <person name="Woyke T."/>
        </authorList>
    </citation>
    <scope>NUCLEOTIDE SEQUENCE</scope>
    <source>
        <strain evidence="2">GVMAG-S-1101165-83</strain>
    </source>
</reference>
<name>A0A6C0K0Y6_9ZZZZ</name>
<protein>
    <submittedName>
        <fullName evidence="2">Uncharacterized protein</fullName>
    </submittedName>
</protein>
<proteinExistence type="predicted"/>